<dbReference type="STRING" id="1801774.A3A05_03085"/>
<keyword evidence="1" id="KW-0472">Membrane</keyword>
<dbReference type="AlphaFoldDB" id="A0A1F6WV14"/>
<gene>
    <name evidence="2" type="ORF">A3A05_03085</name>
</gene>
<feature type="transmembrane region" description="Helical" evidence="1">
    <location>
        <begin position="31"/>
        <end position="49"/>
    </location>
</feature>
<evidence type="ECO:0000313" key="2">
    <source>
        <dbReference type="EMBL" id="OGI85709.1"/>
    </source>
</evidence>
<comment type="caution">
    <text evidence="2">The sequence shown here is derived from an EMBL/GenBank/DDBJ whole genome shotgun (WGS) entry which is preliminary data.</text>
</comment>
<evidence type="ECO:0000256" key="1">
    <source>
        <dbReference type="SAM" id="Phobius"/>
    </source>
</evidence>
<organism evidence="2 3">
    <name type="scientific">Candidatus Nomurabacteria bacterium RIFCSPLOWO2_01_FULL_41_12</name>
    <dbReference type="NCBI Taxonomy" id="1801774"/>
    <lineage>
        <taxon>Bacteria</taxon>
        <taxon>Candidatus Nomuraibacteriota</taxon>
    </lineage>
</organism>
<protein>
    <submittedName>
        <fullName evidence="2">Uncharacterized protein</fullName>
    </submittedName>
</protein>
<dbReference type="Proteomes" id="UP000176187">
    <property type="component" value="Unassembled WGS sequence"/>
</dbReference>
<feature type="transmembrane region" description="Helical" evidence="1">
    <location>
        <begin position="7"/>
        <end position="25"/>
    </location>
</feature>
<reference evidence="2 3" key="1">
    <citation type="journal article" date="2016" name="Nat. Commun.">
        <title>Thousands of microbial genomes shed light on interconnected biogeochemical processes in an aquifer system.</title>
        <authorList>
            <person name="Anantharaman K."/>
            <person name="Brown C.T."/>
            <person name="Hug L.A."/>
            <person name="Sharon I."/>
            <person name="Castelle C.J."/>
            <person name="Probst A.J."/>
            <person name="Thomas B.C."/>
            <person name="Singh A."/>
            <person name="Wilkins M.J."/>
            <person name="Karaoz U."/>
            <person name="Brodie E.L."/>
            <person name="Williams K.H."/>
            <person name="Hubbard S.S."/>
            <person name="Banfield J.F."/>
        </authorList>
    </citation>
    <scope>NUCLEOTIDE SEQUENCE [LARGE SCALE GENOMIC DNA]</scope>
</reference>
<keyword evidence="1" id="KW-1133">Transmembrane helix</keyword>
<feature type="transmembrane region" description="Helical" evidence="1">
    <location>
        <begin position="61"/>
        <end position="80"/>
    </location>
</feature>
<sequence length="178" mass="21455">MKQFQLKFIDVMVGVVLSLGFQWWPALNEPWQYLAFVFTYLSLIDYWIDYNPVAKKYALRLEIDVIIHTVIIFSMFLLIFATQKSLPYFLMSFMVYRIADILWLWRIKSEHKILHDDIKFMDTWLFYDAIEAIVAFGFYFLSSYYIFNPIIILTVFICIRAITRFMSSVKYKKVFYAV</sequence>
<keyword evidence="1" id="KW-0812">Transmembrane</keyword>
<name>A0A1F6WV14_9BACT</name>
<feature type="transmembrane region" description="Helical" evidence="1">
    <location>
        <begin position="146"/>
        <end position="163"/>
    </location>
</feature>
<accession>A0A1F6WV14</accession>
<evidence type="ECO:0000313" key="3">
    <source>
        <dbReference type="Proteomes" id="UP000176187"/>
    </source>
</evidence>
<dbReference type="EMBL" id="MFUY01000024">
    <property type="protein sequence ID" value="OGI85709.1"/>
    <property type="molecule type" value="Genomic_DNA"/>
</dbReference>
<proteinExistence type="predicted"/>